<dbReference type="SUPFAM" id="SSF75011">
    <property type="entry name" value="3-carboxy-cis,cis-mucoante lactonizing enzyme"/>
    <property type="match status" value="1"/>
</dbReference>
<evidence type="ECO:0000313" key="7">
    <source>
        <dbReference type="EMBL" id="MTW03073.1"/>
    </source>
</evidence>
<evidence type="ECO:0000259" key="5">
    <source>
        <dbReference type="Pfam" id="PF08548"/>
    </source>
</evidence>
<dbReference type="GO" id="GO:0005509">
    <property type="term" value="F:calcium ion binding"/>
    <property type="evidence" value="ECO:0007669"/>
    <property type="project" value="InterPro"/>
</dbReference>
<evidence type="ECO:0000256" key="3">
    <source>
        <dbReference type="ARBA" id="ARBA00022525"/>
    </source>
</evidence>
<dbReference type="GO" id="GO:0008237">
    <property type="term" value="F:metallopeptidase activity"/>
    <property type="evidence" value="ECO:0007669"/>
    <property type="project" value="InterPro"/>
</dbReference>
<dbReference type="PANTHER" id="PTHR38340:SF1">
    <property type="entry name" value="S-LAYER PROTEIN"/>
    <property type="match status" value="1"/>
</dbReference>
<proteinExistence type="predicted"/>
<name>A0A6L6PZK1_9BURK</name>
<organism evidence="7 8">
    <name type="scientific">Pseudoduganella ginsengisoli</name>
    <dbReference type="NCBI Taxonomy" id="1462440"/>
    <lineage>
        <taxon>Bacteria</taxon>
        <taxon>Pseudomonadati</taxon>
        <taxon>Pseudomonadota</taxon>
        <taxon>Betaproteobacteria</taxon>
        <taxon>Burkholderiales</taxon>
        <taxon>Oxalobacteraceae</taxon>
        <taxon>Telluria group</taxon>
        <taxon>Pseudoduganella</taxon>
    </lineage>
</organism>
<dbReference type="InterPro" id="IPR001343">
    <property type="entry name" value="Hemolysn_Ca-bd"/>
</dbReference>
<dbReference type="InterPro" id="IPR024079">
    <property type="entry name" value="MetalloPept_cat_dom_sf"/>
</dbReference>
<dbReference type="SUPFAM" id="SSF55486">
    <property type="entry name" value="Metalloproteases ('zincins'), catalytic domain"/>
    <property type="match status" value="1"/>
</dbReference>
<protein>
    <submittedName>
        <fullName evidence="7">DUF4214 domain-containing protein</fullName>
    </submittedName>
</protein>
<dbReference type="InterPro" id="IPR013858">
    <property type="entry name" value="Peptidase_M10B_C"/>
</dbReference>
<dbReference type="GO" id="GO:0005615">
    <property type="term" value="C:extracellular space"/>
    <property type="evidence" value="ECO:0007669"/>
    <property type="project" value="InterPro"/>
</dbReference>
<keyword evidence="4" id="KW-0677">Repeat</keyword>
<evidence type="ECO:0000256" key="1">
    <source>
        <dbReference type="ARBA" id="ARBA00001913"/>
    </source>
</evidence>
<dbReference type="InterPro" id="IPR011049">
    <property type="entry name" value="Serralysin-like_metalloprot_C"/>
</dbReference>
<dbReference type="PANTHER" id="PTHR38340">
    <property type="entry name" value="S-LAYER PROTEIN"/>
    <property type="match status" value="1"/>
</dbReference>
<dbReference type="InterPro" id="IPR050557">
    <property type="entry name" value="RTX_toxin/Mannuronan_C5-epim"/>
</dbReference>
<dbReference type="InterPro" id="IPR018511">
    <property type="entry name" value="Hemolysin-typ_Ca-bd_CS"/>
</dbReference>
<comment type="subcellular location">
    <subcellularLocation>
        <location evidence="2">Secreted</location>
    </subcellularLocation>
</comment>
<dbReference type="Gene3D" id="2.150.10.10">
    <property type="entry name" value="Serralysin-like metalloprotease, C-terminal"/>
    <property type="match status" value="1"/>
</dbReference>
<dbReference type="Gene3D" id="2.80.10.50">
    <property type="match status" value="2"/>
</dbReference>
<dbReference type="RefSeq" id="WP_155439451.1">
    <property type="nucleotide sequence ID" value="NZ_WNLA01000007.1"/>
</dbReference>
<dbReference type="AlphaFoldDB" id="A0A6L6PZK1"/>
<dbReference type="PROSITE" id="PS00330">
    <property type="entry name" value="HEMOLYSIN_CALCIUM"/>
    <property type="match status" value="1"/>
</dbReference>
<dbReference type="EMBL" id="WNLA01000007">
    <property type="protein sequence ID" value="MTW03073.1"/>
    <property type="molecule type" value="Genomic_DNA"/>
</dbReference>
<dbReference type="SUPFAM" id="SSF51120">
    <property type="entry name" value="beta-Roll"/>
    <property type="match status" value="1"/>
</dbReference>
<accession>A0A6L6PZK1</accession>
<sequence length="1114" mass="116080">MANTAPLIATGLPNVYVTDPVPGERGIECAVALADGKLLATGPFGIFRFGADGKPDPTFGGDGKVTLFTSLAGGTITALAVTADGKYLVAGHEGGLAVADPGTYLPEQYRGLDPHMFIRRYNADGSLDATFGAGGKVVADAGGIEAVKAMRVQPDGKIVLAGTMAAIDAKATSGAGSERHVILARFDSTGVPDRQFGKDGVVIAPDKMSVATDMEILPNGGLLVAAQSWNGKLPAALAGQAIEPWPNAPALLHFHADGSADTQFGTGGLQILEYPANLNQTDGLTQSRRFGPSLTLQQDGKYLVALDSEAPYAGHDIDVKYFAVARFLPDGALDQGFGTKGWATPVVRVPAAMTAGEESLGALGPVSAAVDSAGRIIVGAQLVYVRQGDHTVVTRLALQRLQADGQADAHFGEQGQVTLQQLEPLQQINLGTLLPASDGGVTLVGTVMDTAGKTAAAPMFAKYLADGTPDLTWQPPQPANRIDYVQGRPDAVLNAGIAVYDRELMQLAEGRGNYQGAYLVLQREGGAVADDMFGATGALSFQQGHVLMHGIDIGAVHTGGGMLRIDFNGAATGALVNDALAAIAYQNVTASTASAIRLGWTFSDGALAATAVTTVALQPNATPYWVDSLLYRTAGKTAEQMAANERALLGPDHTIKYSFATDAAHGTYTASERAFVEAQMQKIAGIVNVHYVAGRSGGSDGLELYNFIRDGESKIAGQGSYPNDGGTKLWMAFTDFRQGDAAANAVRWSAILQHELGHTLGLKHPFDAGPGGVLPRLEDNMDNSLMSYTSKVNALLDPPDLGRLDIAALQYLYGPNPAARAGDDTYVLTKAAFDVNQPDVHNFIWDGNGVDTISGAALADDITLYLEPGRWGYIGQRGHLITDAGQITVNYGTVIENAVGGSGNDTLSGNGADNVLQGGAGNDVLAGLQGNDRLDGGAGTDTAVYGGARSAYTVLRGADGVHVSGAEGNDVLTGIERVAFADGMLALDIDGNAGAIYRLYRAALGRTPDQEGLGYWIKMLDQGMSMADAARCFTSASEFTSLYGGSHDAYLQALYRNVLQREPDAAGLAWWTGQMDHHGASEADVLLGFCNSAEFQAQVIGSTTGGIAYQLYAG</sequence>
<keyword evidence="3" id="KW-0964">Secreted</keyword>
<dbReference type="OrthoDB" id="480426at2"/>
<dbReference type="Gene3D" id="3.40.390.10">
    <property type="entry name" value="Collagenase (Catalytic Domain)"/>
    <property type="match status" value="1"/>
</dbReference>
<dbReference type="InterPro" id="IPR013431">
    <property type="entry name" value="Delta_60_rpt"/>
</dbReference>
<dbReference type="NCBIfam" id="TIGR02608">
    <property type="entry name" value="delta_60_rpt"/>
    <property type="match status" value="5"/>
</dbReference>
<dbReference type="PRINTS" id="PR00313">
    <property type="entry name" value="CABNDNGRPT"/>
</dbReference>
<dbReference type="Pfam" id="PF00353">
    <property type="entry name" value="HemolysinCabind"/>
    <property type="match status" value="1"/>
</dbReference>
<evidence type="ECO:0000256" key="2">
    <source>
        <dbReference type="ARBA" id="ARBA00004613"/>
    </source>
</evidence>
<dbReference type="Pfam" id="PF17164">
    <property type="entry name" value="DUF5122"/>
    <property type="match status" value="3"/>
</dbReference>
<comment type="caution">
    <text evidence="7">The sequence shown here is derived from an EMBL/GenBank/DDBJ whole genome shotgun (WGS) entry which is preliminary data.</text>
</comment>
<evidence type="ECO:0000313" key="8">
    <source>
        <dbReference type="Proteomes" id="UP000484015"/>
    </source>
</evidence>
<gene>
    <name evidence="7" type="ORF">GM668_13365</name>
</gene>
<dbReference type="Pfam" id="PF08548">
    <property type="entry name" value="Peptidase_M10_C"/>
    <property type="match status" value="1"/>
</dbReference>
<comment type="cofactor">
    <cofactor evidence="1">
        <name>Ca(2+)</name>
        <dbReference type="ChEBI" id="CHEBI:29108"/>
    </cofactor>
</comment>
<keyword evidence="8" id="KW-1185">Reference proteome</keyword>
<feature type="domain" description="Peptidase M10 serralysin C-terminal" evidence="5">
    <location>
        <begin position="843"/>
        <end position="947"/>
    </location>
</feature>
<feature type="domain" description="DUF4214" evidence="6">
    <location>
        <begin position="1031"/>
        <end position="1098"/>
    </location>
</feature>
<reference evidence="7 8" key="1">
    <citation type="submission" date="2019-11" db="EMBL/GenBank/DDBJ databases">
        <title>Type strains purchased from KCTC, JCM and DSMZ.</title>
        <authorList>
            <person name="Lu H."/>
        </authorList>
    </citation>
    <scope>NUCLEOTIDE SEQUENCE [LARGE SCALE GENOMIC DNA]</scope>
    <source>
        <strain evidence="7 8">KCTC 42409</strain>
    </source>
</reference>
<evidence type="ECO:0000259" key="6">
    <source>
        <dbReference type="Pfam" id="PF13946"/>
    </source>
</evidence>
<evidence type="ECO:0000256" key="4">
    <source>
        <dbReference type="ARBA" id="ARBA00022737"/>
    </source>
</evidence>
<dbReference type="Proteomes" id="UP000484015">
    <property type="component" value="Unassembled WGS sequence"/>
</dbReference>
<dbReference type="Pfam" id="PF13946">
    <property type="entry name" value="DUF4214"/>
    <property type="match status" value="1"/>
</dbReference>
<dbReference type="InterPro" id="IPR025282">
    <property type="entry name" value="DUF4214"/>
</dbReference>